<evidence type="ECO:0000313" key="5">
    <source>
        <dbReference type="Proteomes" id="UP000712600"/>
    </source>
</evidence>
<dbReference type="PANTHER" id="PTHR11054">
    <property type="entry name" value="6-PHOSPHOGLUCONOLACTONASE"/>
    <property type="match status" value="1"/>
</dbReference>
<evidence type="ECO:0000256" key="1">
    <source>
        <dbReference type="ARBA" id="ARBA00004959"/>
    </source>
</evidence>
<dbReference type="AlphaFoldDB" id="A0A8S9N2G2"/>
<dbReference type="InterPro" id="IPR006148">
    <property type="entry name" value="Glc/Gal-6P_isomerase"/>
</dbReference>
<sequence>MSTPASISFLVLLDTDGLSNGFNTFLAHSACYNNFERRPWLRHEYLIPQPCAAMAPEKEPWGKAVRSTRHHIGVEKRAAGIHQESSTAKGSCFQPYWTHTSSWHSAMQTEVLNMGFVPACKFDHSMSSYSSLSYIMSASSLTDMHVAPHPVGSSSLGTLAPSSSSSSSNDQPTKFHSLSINLKTTINGGSETVAMKSSHVQVSVEWRQNNILVVHLVPIPTSNIYAIDQNCAALGDAKGAAIVYEECIKRLVNQNIIRTYKSSGFPQFDLQLLGMGPDGHMASLFPGHYQIKEKASLVTYITNSPKLPPKRITFTLPVINCASYNLMAVCGEAQADAVAKVFKDDFNLPSARLTADTQAIWYLDKTAASKLPSECL</sequence>
<gene>
    <name evidence="4" type="ORF">F2Q69_00056410</name>
</gene>
<name>A0A8S9N2G2_BRACR</name>
<dbReference type="Pfam" id="PF01182">
    <property type="entry name" value="Glucosamine_iso"/>
    <property type="match status" value="1"/>
</dbReference>
<protein>
    <recommendedName>
        <fullName evidence="3">Glucosamine/galactosamine-6-phosphate isomerase domain-containing protein</fullName>
    </recommendedName>
</protein>
<dbReference type="Proteomes" id="UP000712600">
    <property type="component" value="Unassembled WGS sequence"/>
</dbReference>
<evidence type="ECO:0000256" key="2">
    <source>
        <dbReference type="SAM" id="MobiDB-lite"/>
    </source>
</evidence>
<accession>A0A8S9N2G2</accession>
<comment type="caution">
    <text evidence="4">The sequence shown here is derived from an EMBL/GenBank/DDBJ whole genome shotgun (WGS) entry which is preliminary data.</text>
</comment>
<evidence type="ECO:0000313" key="4">
    <source>
        <dbReference type="EMBL" id="KAF3487862.1"/>
    </source>
</evidence>
<feature type="region of interest" description="Disordered" evidence="2">
    <location>
        <begin position="152"/>
        <end position="174"/>
    </location>
</feature>
<comment type="pathway">
    <text evidence="1">Carbohydrate degradation; pentose phosphate pathway.</text>
</comment>
<dbReference type="GO" id="GO:0005975">
    <property type="term" value="P:carbohydrate metabolic process"/>
    <property type="evidence" value="ECO:0007669"/>
    <property type="project" value="InterPro"/>
</dbReference>
<organism evidence="4 5">
    <name type="scientific">Brassica cretica</name>
    <name type="common">Mustard</name>
    <dbReference type="NCBI Taxonomy" id="69181"/>
    <lineage>
        <taxon>Eukaryota</taxon>
        <taxon>Viridiplantae</taxon>
        <taxon>Streptophyta</taxon>
        <taxon>Embryophyta</taxon>
        <taxon>Tracheophyta</taxon>
        <taxon>Spermatophyta</taxon>
        <taxon>Magnoliopsida</taxon>
        <taxon>eudicotyledons</taxon>
        <taxon>Gunneridae</taxon>
        <taxon>Pentapetalae</taxon>
        <taxon>rosids</taxon>
        <taxon>malvids</taxon>
        <taxon>Brassicales</taxon>
        <taxon>Brassicaceae</taxon>
        <taxon>Brassiceae</taxon>
        <taxon>Brassica</taxon>
    </lineage>
</organism>
<dbReference type="EMBL" id="QGKX02002183">
    <property type="protein sequence ID" value="KAF3487862.1"/>
    <property type="molecule type" value="Genomic_DNA"/>
</dbReference>
<proteinExistence type="predicted"/>
<evidence type="ECO:0000259" key="3">
    <source>
        <dbReference type="Pfam" id="PF01182"/>
    </source>
</evidence>
<dbReference type="PANTHER" id="PTHR11054:SF11">
    <property type="entry name" value="6-PHOSPHOGLUCONOLACTONASE 4-RELATED"/>
    <property type="match status" value="1"/>
</dbReference>
<feature type="domain" description="Glucosamine/galactosamine-6-phosphate isomerase" evidence="3">
    <location>
        <begin position="215"/>
        <end position="361"/>
    </location>
</feature>
<dbReference type="InterPro" id="IPR039104">
    <property type="entry name" value="6PGL"/>
</dbReference>
<dbReference type="SUPFAM" id="SSF100950">
    <property type="entry name" value="NagB/RpiA/CoA transferase-like"/>
    <property type="match status" value="1"/>
</dbReference>
<reference evidence="4" key="1">
    <citation type="submission" date="2019-12" db="EMBL/GenBank/DDBJ databases">
        <title>Genome sequencing and annotation of Brassica cretica.</title>
        <authorList>
            <person name="Studholme D.J."/>
            <person name="Sarris P."/>
        </authorList>
    </citation>
    <scope>NUCLEOTIDE SEQUENCE</scope>
    <source>
        <strain evidence="4">PFS-109/04</strain>
        <tissue evidence="4">Leaf</tissue>
    </source>
</reference>
<dbReference type="Gene3D" id="3.40.50.1360">
    <property type="match status" value="1"/>
</dbReference>
<feature type="compositionally biased region" description="Low complexity" evidence="2">
    <location>
        <begin position="152"/>
        <end position="168"/>
    </location>
</feature>
<dbReference type="InterPro" id="IPR037171">
    <property type="entry name" value="NagB/RpiA_transferase-like"/>
</dbReference>